<evidence type="ECO:0000256" key="3">
    <source>
        <dbReference type="ARBA" id="ARBA00023002"/>
    </source>
</evidence>
<dbReference type="InterPro" id="IPR002347">
    <property type="entry name" value="SDR_fam"/>
</dbReference>
<organism evidence="5 6">
    <name type="scientific">Acidomonas methanolica NBRC 104435</name>
    <dbReference type="NCBI Taxonomy" id="1231351"/>
    <lineage>
        <taxon>Bacteria</taxon>
        <taxon>Pseudomonadati</taxon>
        <taxon>Pseudomonadota</taxon>
        <taxon>Alphaproteobacteria</taxon>
        <taxon>Acetobacterales</taxon>
        <taxon>Acetobacteraceae</taxon>
        <taxon>Acidomonas</taxon>
    </lineage>
</organism>
<keyword evidence="2" id="KW-0521">NADP</keyword>
<comment type="caution">
    <text evidence="5">The sequence shown here is derived from an EMBL/GenBank/DDBJ whole genome shotgun (WGS) entry which is preliminary data.</text>
</comment>
<name>A0A023D8H6_ACIMT</name>
<protein>
    <submittedName>
        <fullName evidence="5">Oxidoreductase/short-chain dehydrogenase/reductase SDR</fullName>
    </submittedName>
</protein>
<dbReference type="NCBIfam" id="NF005559">
    <property type="entry name" value="PRK07231.1"/>
    <property type="match status" value="1"/>
</dbReference>
<accession>A0A023D8H6</accession>
<sequence length="249" mass="26154">MSKLDGKIALVTGGSSGLGLAMARRFTEEGAFVYITGRRQSELDKAVASIGDNVAGVQGDVQRSEDIDRLVERIRAEKGRIDVLVANSGMVAPQLLADATDENFDRTFGVNVRGVYFTVDRALSLLGRGSSVILVSSIAANKGVPGYGTYSASKAAVRSFSRTWTAELLERGIRVNTLSPGPFDTPIMDGQADTPEGGDAVRAKWAAAVPMKRLGRPEELAAAALFLASDESSYVAGIDLIVDGGASAL</sequence>
<evidence type="ECO:0000313" key="6">
    <source>
        <dbReference type="Proteomes" id="UP000019760"/>
    </source>
</evidence>
<dbReference type="Gene3D" id="3.40.50.720">
    <property type="entry name" value="NAD(P)-binding Rossmann-like Domain"/>
    <property type="match status" value="1"/>
</dbReference>
<evidence type="ECO:0000256" key="2">
    <source>
        <dbReference type="ARBA" id="ARBA00022857"/>
    </source>
</evidence>
<dbReference type="PANTHER" id="PTHR43618">
    <property type="entry name" value="7-ALPHA-HYDROXYSTEROID DEHYDROGENASE"/>
    <property type="match status" value="1"/>
</dbReference>
<dbReference type="SMART" id="SM00822">
    <property type="entry name" value="PKS_KR"/>
    <property type="match status" value="1"/>
</dbReference>
<evidence type="ECO:0000256" key="1">
    <source>
        <dbReference type="ARBA" id="ARBA00006484"/>
    </source>
</evidence>
<proteinExistence type="inferred from homology"/>
<dbReference type="GO" id="GO:0016491">
    <property type="term" value="F:oxidoreductase activity"/>
    <property type="evidence" value="ECO:0007669"/>
    <property type="project" value="UniProtKB-KW"/>
</dbReference>
<keyword evidence="6" id="KW-1185">Reference proteome</keyword>
<dbReference type="PANTHER" id="PTHR43618:SF8">
    <property type="entry name" value="7ALPHA-HYDROXYSTEROID DEHYDROGENASE"/>
    <property type="match status" value="1"/>
</dbReference>
<evidence type="ECO:0000259" key="4">
    <source>
        <dbReference type="SMART" id="SM00822"/>
    </source>
</evidence>
<dbReference type="PRINTS" id="PR00080">
    <property type="entry name" value="SDRFAMILY"/>
</dbReference>
<dbReference type="PRINTS" id="PR00081">
    <property type="entry name" value="GDHRDH"/>
</dbReference>
<reference evidence="5 6" key="2">
    <citation type="journal article" date="2014" name="FEMS Microbiol. Lett.">
        <title>Draft genomic DNA sequence of the facultatively methylotrophic bacterium Acidomonas methanolica type strain MB58.</title>
        <authorList>
            <person name="Higashiura N."/>
            <person name="Hadano H."/>
            <person name="Hirakawa H."/>
            <person name="Matsutani M."/>
            <person name="Takabe S."/>
            <person name="Matsushita K."/>
            <person name="Azuma Y."/>
        </authorList>
    </citation>
    <scope>NUCLEOTIDE SEQUENCE [LARGE SCALE GENOMIC DNA]</scope>
    <source>
        <strain evidence="5 6">MB58</strain>
    </source>
</reference>
<comment type="similarity">
    <text evidence="1">Belongs to the short-chain dehydrogenases/reductases (SDR) family.</text>
</comment>
<dbReference type="InterPro" id="IPR057326">
    <property type="entry name" value="KR_dom"/>
</dbReference>
<dbReference type="Proteomes" id="UP000019760">
    <property type="component" value="Unassembled WGS sequence"/>
</dbReference>
<dbReference type="Pfam" id="PF13561">
    <property type="entry name" value="adh_short_C2"/>
    <property type="match status" value="1"/>
</dbReference>
<dbReference type="RefSeq" id="WP_042060714.1">
    <property type="nucleotide sequence ID" value="NZ_BAND01000103.1"/>
</dbReference>
<reference evidence="6" key="1">
    <citation type="journal article" date="2014" name="FEMS Microbiol. Lett.">
        <title>Draft Genomic DNA Sequence of the Facultatively Methylotrophic Bacterium Acidomonas methanolica type strain MB58.</title>
        <authorList>
            <person name="Higashiura N."/>
            <person name="Hadano H."/>
            <person name="Hirakawa H."/>
            <person name="Matsutani M."/>
            <person name="Takabe S."/>
            <person name="Matsushita K."/>
            <person name="Azuma Y."/>
        </authorList>
    </citation>
    <scope>NUCLEOTIDE SEQUENCE [LARGE SCALE GENOMIC DNA]</scope>
    <source>
        <strain evidence="6">MB58</strain>
    </source>
</reference>
<dbReference type="InterPro" id="IPR036291">
    <property type="entry name" value="NAD(P)-bd_dom_sf"/>
</dbReference>
<dbReference type="AlphaFoldDB" id="A0A023D8H6"/>
<dbReference type="OrthoDB" id="7375193at2"/>
<gene>
    <name evidence="5" type="ORF">Amme_104_009</name>
</gene>
<dbReference type="SUPFAM" id="SSF51735">
    <property type="entry name" value="NAD(P)-binding Rossmann-fold domains"/>
    <property type="match status" value="1"/>
</dbReference>
<dbReference type="FunFam" id="3.40.50.720:FF:000084">
    <property type="entry name" value="Short-chain dehydrogenase reductase"/>
    <property type="match status" value="1"/>
</dbReference>
<keyword evidence="3" id="KW-0560">Oxidoreductase</keyword>
<evidence type="ECO:0000313" key="5">
    <source>
        <dbReference type="EMBL" id="GAJ30101.1"/>
    </source>
</evidence>
<feature type="domain" description="Ketoreductase" evidence="4">
    <location>
        <begin position="7"/>
        <end position="181"/>
    </location>
</feature>
<dbReference type="InterPro" id="IPR052178">
    <property type="entry name" value="Sec_Metab_Biosynth_SDR"/>
</dbReference>
<dbReference type="EMBL" id="BAND01000103">
    <property type="protein sequence ID" value="GAJ30101.1"/>
    <property type="molecule type" value="Genomic_DNA"/>
</dbReference>
<dbReference type="CDD" id="cd05233">
    <property type="entry name" value="SDR_c"/>
    <property type="match status" value="1"/>
</dbReference>